<keyword evidence="1" id="KW-0812">Transmembrane</keyword>
<sequence length="67" mass="6755">MDDFHLWEREFGASEPAESGRGRGEALLAGALTVTGCTALIVLGGTAAGVAGLVLAGVIAVLWRCGL</sequence>
<protein>
    <submittedName>
        <fullName evidence="2">Uncharacterized protein</fullName>
    </submittedName>
</protein>
<reference evidence="2 3" key="1">
    <citation type="submission" date="2019-12" db="EMBL/GenBank/DDBJ databases">
        <title>Nocardia macrotermitis sp. nov. and Nocardia aurantia sp. nov., isolated from the gut of the fungus growing-termite Macrotermes natalensis.</title>
        <authorList>
            <person name="Christine B."/>
            <person name="Rene B."/>
        </authorList>
    </citation>
    <scope>NUCLEOTIDE SEQUENCE [LARGE SCALE GENOMIC DNA]</scope>
    <source>
        <strain evidence="2 3">DSM 102126</strain>
    </source>
</reference>
<gene>
    <name evidence="2" type="ORF">GQ466_15715</name>
</gene>
<evidence type="ECO:0000256" key="1">
    <source>
        <dbReference type="SAM" id="Phobius"/>
    </source>
</evidence>
<evidence type="ECO:0000313" key="3">
    <source>
        <dbReference type="Proteomes" id="UP000431901"/>
    </source>
</evidence>
<comment type="caution">
    <text evidence="2">The sequence shown here is derived from an EMBL/GenBank/DDBJ whole genome shotgun (WGS) entry which is preliminary data.</text>
</comment>
<proteinExistence type="predicted"/>
<dbReference type="Proteomes" id="UP000431901">
    <property type="component" value="Unassembled WGS sequence"/>
</dbReference>
<organism evidence="2 3">
    <name type="scientific">Actinomadura rayongensis</name>
    <dbReference type="NCBI Taxonomy" id="1429076"/>
    <lineage>
        <taxon>Bacteria</taxon>
        <taxon>Bacillati</taxon>
        <taxon>Actinomycetota</taxon>
        <taxon>Actinomycetes</taxon>
        <taxon>Streptosporangiales</taxon>
        <taxon>Thermomonosporaceae</taxon>
        <taxon>Actinomadura</taxon>
    </lineage>
</organism>
<accession>A0A6I4WBR1</accession>
<evidence type="ECO:0000313" key="2">
    <source>
        <dbReference type="EMBL" id="MXQ65476.1"/>
    </source>
</evidence>
<dbReference type="EMBL" id="WUTW01000002">
    <property type="protein sequence ID" value="MXQ65476.1"/>
    <property type="molecule type" value="Genomic_DNA"/>
</dbReference>
<name>A0A6I4WBR1_9ACTN</name>
<feature type="transmembrane region" description="Helical" evidence="1">
    <location>
        <begin position="39"/>
        <end position="63"/>
    </location>
</feature>
<dbReference type="AlphaFoldDB" id="A0A6I4WBR1"/>
<keyword evidence="1" id="KW-1133">Transmembrane helix</keyword>
<dbReference type="RefSeq" id="WP_161103565.1">
    <property type="nucleotide sequence ID" value="NZ_JBHLYI010000022.1"/>
</dbReference>
<keyword evidence="3" id="KW-1185">Reference proteome</keyword>
<keyword evidence="1" id="KW-0472">Membrane</keyword>